<protein>
    <submittedName>
        <fullName evidence="1">Uncharacterized protein</fullName>
    </submittedName>
</protein>
<accession>A0A559SQ24</accession>
<reference evidence="1 2" key="1">
    <citation type="submission" date="2019-06" db="EMBL/GenBank/DDBJ databases">
        <title>Pac Bio to generate improved reference genome sequences for organisms with transposon mutant libraries (support for FEBA project).</title>
        <authorList>
            <person name="Blow M."/>
        </authorList>
    </citation>
    <scope>NUCLEOTIDE SEQUENCE [LARGE SCALE GENOMIC DNA]</scope>
    <source>
        <strain evidence="1 2">USDA 1844</strain>
    </source>
</reference>
<gene>
    <name evidence="1" type="ORF">BCL32_4712</name>
</gene>
<sequence length="85" mass="9358">MHLESRGDGGPRLALLESHHDHLRVLSRSLDFKDARRLYKVGQSRKSVVAGIEVGGLLGQVVTDTRKIGATVFICRSFHGLLNHA</sequence>
<name>A0A559SQ24_9HYPH</name>
<organism evidence="1 2">
    <name type="scientific">Rhizobium mongolense USDA 1844</name>
    <dbReference type="NCBI Taxonomy" id="1079460"/>
    <lineage>
        <taxon>Bacteria</taxon>
        <taxon>Pseudomonadati</taxon>
        <taxon>Pseudomonadota</taxon>
        <taxon>Alphaproteobacteria</taxon>
        <taxon>Hyphomicrobiales</taxon>
        <taxon>Rhizobiaceae</taxon>
        <taxon>Rhizobium/Agrobacterium group</taxon>
        <taxon>Rhizobium</taxon>
    </lineage>
</organism>
<evidence type="ECO:0000313" key="1">
    <source>
        <dbReference type="EMBL" id="TVZ64459.1"/>
    </source>
</evidence>
<comment type="caution">
    <text evidence="1">The sequence shown here is derived from an EMBL/GenBank/DDBJ whole genome shotgun (WGS) entry which is preliminary data.</text>
</comment>
<dbReference type="Proteomes" id="UP000319824">
    <property type="component" value="Unassembled WGS sequence"/>
</dbReference>
<dbReference type="EMBL" id="VISO01000003">
    <property type="protein sequence ID" value="TVZ64459.1"/>
    <property type="molecule type" value="Genomic_DNA"/>
</dbReference>
<proteinExistence type="predicted"/>
<evidence type="ECO:0000313" key="2">
    <source>
        <dbReference type="Proteomes" id="UP000319824"/>
    </source>
</evidence>
<dbReference type="AlphaFoldDB" id="A0A559SQ24"/>